<feature type="compositionally biased region" description="Polar residues" evidence="5">
    <location>
        <begin position="393"/>
        <end position="414"/>
    </location>
</feature>
<sequence>MSSGHSGYLPARAPSLPNHLPEPIASYLNRPQETDAPPPVVHNPSGFAAAGPRLDSSPPPATAASPNLAADRQISPSSNASLPHTRSQPIHAVASSGPDAYSPSPPSSVADPQNRPTAIVPAQREEQSASVRPAQSHSAARVRLPAPGSSSRQRLLPNEQRFPMTLGQHARRDVADYQEVIDYEAAHATASQTSDDDSDRDFGPNPYASAGHAYLRNARQSQILRGQMNNKRVASKKAIQSLQKVDVDSLPDTEKTCVICYNDFAVASPEGTVEMPLRLPKCKHVFGNQCILKWLEESNSCPYCRDKLESEMARPDQDAIRRLLIESELGHIPPSIRHRLYRTQATDRAEWRARQREFENNRDSISRGERRAAPLEDSSDPQRRQRPRFSVDGLNSANAPASQHPSAAQRTPAWQQGPAVGNLWAMAPQYGSAAPAPAVHSPSYTLPSFPMANTGFSHDLNGPSFPPMFSREDFYSGPQHAELAQMGFDVRRPGAAHEYPLPRPLYPFARHTHSPGDPFHYTTHQQNSQQQSPYSNMAQPVRQDGPPQGGASSSPPNRN</sequence>
<keyword evidence="2 4" id="KW-0863">Zinc-finger</keyword>
<dbReference type="GO" id="GO:0008270">
    <property type="term" value="F:zinc ion binding"/>
    <property type="evidence" value="ECO:0007669"/>
    <property type="project" value="UniProtKB-KW"/>
</dbReference>
<dbReference type="GO" id="GO:0006511">
    <property type="term" value="P:ubiquitin-dependent protein catabolic process"/>
    <property type="evidence" value="ECO:0007669"/>
    <property type="project" value="TreeGrafter"/>
</dbReference>
<feature type="region of interest" description="Disordered" evidence="5">
    <location>
        <begin position="1"/>
        <end position="169"/>
    </location>
</feature>
<feature type="compositionally biased region" description="Low complexity" evidence="5">
    <location>
        <begin position="545"/>
        <end position="559"/>
    </location>
</feature>
<dbReference type="GO" id="GO:0061630">
    <property type="term" value="F:ubiquitin protein ligase activity"/>
    <property type="evidence" value="ECO:0007669"/>
    <property type="project" value="TreeGrafter"/>
</dbReference>
<accession>A0A9W9D2B7</accession>
<evidence type="ECO:0000256" key="3">
    <source>
        <dbReference type="ARBA" id="ARBA00022833"/>
    </source>
</evidence>
<organism evidence="7 8">
    <name type="scientific">Gnomoniopsis smithogilvyi</name>
    <dbReference type="NCBI Taxonomy" id="1191159"/>
    <lineage>
        <taxon>Eukaryota</taxon>
        <taxon>Fungi</taxon>
        <taxon>Dikarya</taxon>
        <taxon>Ascomycota</taxon>
        <taxon>Pezizomycotina</taxon>
        <taxon>Sordariomycetes</taxon>
        <taxon>Sordariomycetidae</taxon>
        <taxon>Diaporthales</taxon>
        <taxon>Gnomoniaceae</taxon>
        <taxon>Gnomoniopsis</taxon>
    </lineage>
</organism>
<dbReference type="Gene3D" id="3.30.40.10">
    <property type="entry name" value="Zinc/RING finger domain, C3HC4 (zinc finger)"/>
    <property type="match status" value="1"/>
</dbReference>
<evidence type="ECO:0000256" key="5">
    <source>
        <dbReference type="SAM" id="MobiDB-lite"/>
    </source>
</evidence>
<evidence type="ECO:0000256" key="2">
    <source>
        <dbReference type="ARBA" id="ARBA00022771"/>
    </source>
</evidence>
<evidence type="ECO:0000259" key="6">
    <source>
        <dbReference type="PROSITE" id="PS50089"/>
    </source>
</evidence>
<dbReference type="Pfam" id="PF13639">
    <property type="entry name" value="zf-RING_2"/>
    <property type="match status" value="1"/>
</dbReference>
<keyword evidence="3" id="KW-0862">Zinc</keyword>
<dbReference type="AlphaFoldDB" id="A0A9W9D2B7"/>
<keyword evidence="1" id="KW-0479">Metal-binding</keyword>
<feature type="region of interest" description="Disordered" evidence="5">
    <location>
        <begin position="188"/>
        <end position="211"/>
    </location>
</feature>
<gene>
    <name evidence="7" type="ORF">N0V93_001008</name>
</gene>
<feature type="compositionally biased region" description="Low complexity" evidence="5">
    <location>
        <begin position="520"/>
        <end position="536"/>
    </location>
</feature>
<dbReference type="SUPFAM" id="SSF57850">
    <property type="entry name" value="RING/U-box"/>
    <property type="match status" value="1"/>
</dbReference>
<dbReference type="EMBL" id="JAPEVB010000001">
    <property type="protein sequence ID" value="KAJ4396786.1"/>
    <property type="molecule type" value="Genomic_DNA"/>
</dbReference>
<feature type="region of interest" description="Disordered" evidence="5">
    <location>
        <begin position="504"/>
        <end position="559"/>
    </location>
</feature>
<evidence type="ECO:0000313" key="7">
    <source>
        <dbReference type="EMBL" id="KAJ4396786.1"/>
    </source>
</evidence>
<protein>
    <recommendedName>
        <fullName evidence="6">RING-type domain-containing protein</fullName>
    </recommendedName>
</protein>
<dbReference type="InterPro" id="IPR001841">
    <property type="entry name" value="Znf_RING"/>
</dbReference>
<name>A0A9W9D2B7_9PEZI</name>
<dbReference type="PANTHER" id="PTHR45931:SF3">
    <property type="entry name" value="RING ZINC FINGER-CONTAINING PROTEIN"/>
    <property type="match status" value="1"/>
</dbReference>
<feature type="compositionally biased region" description="Polar residues" evidence="5">
    <location>
        <begin position="128"/>
        <end position="138"/>
    </location>
</feature>
<dbReference type="PANTHER" id="PTHR45931">
    <property type="entry name" value="SI:CH211-59O9.10"/>
    <property type="match status" value="1"/>
</dbReference>
<comment type="caution">
    <text evidence="7">The sequence shown here is derived from an EMBL/GenBank/DDBJ whole genome shotgun (WGS) entry which is preliminary data.</text>
</comment>
<feature type="compositionally biased region" description="Polar residues" evidence="5">
    <location>
        <begin position="74"/>
        <end position="88"/>
    </location>
</feature>
<feature type="compositionally biased region" description="Basic and acidic residues" evidence="5">
    <location>
        <begin position="360"/>
        <end position="374"/>
    </location>
</feature>
<feature type="region of interest" description="Disordered" evidence="5">
    <location>
        <begin position="360"/>
        <end position="414"/>
    </location>
</feature>
<dbReference type="InterPro" id="IPR051834">
    <property type="entry name" value="RING_finger_E3_ligase"/>
</dbReference>
<evidence type="ECO:0000256" key="1">
    <source>
        <dbReference type="ARBA" id="ARBA00022723"/>
    </source>
</evidence>
<dbReference type="SMART" id="SM00184">
    <property type="entry name" value="RING"/>
    <property type="match status" value="1"/>
</dbReference>
<dbReference type="Proteomes" id="UP001140453">
    <property type="component" value="Unassembled WGS sequence"/>
</dbReference>
<dbReference type="OrthoDB" id="8062037at2759"/>
<proteinExistence type="predicted"/>
<dbReference type="InterPro" id="IPR013083">
    <property type="entry name" value="Znf_RING/FYVE/PHD"/>
</dbReference>
<feature type="domain" description="RING-type" evidence="6">
    <location>
        <begin position="257"/>
        <end position="305"/>
    </location>
</feature>
<dbReference type="GO" id="GO:0005634">
    <property type="term" value="C:nucleus"/>
    <property type="evidence" value="ECO:0007669"/>
    <property type="project" value="TreeGrafter"/>
</dbReference>
<reference evidence="7" key="1">
    <citation type="submission" date="2022-10" db="EMBL/GenBank/DDBJ databases">
        <title>Tapping the CABI collections for fungal endophytes: first genome assemblies for Collariella, Neodidymelliopsis, Ascochyta clinopodiicola, Didymella pomorum, Didymosphaeria variabile, Neocosmospora piperis and Neocucurbitaria cava.</title>
        <authorList>
            <person name="Hill R."/>
        </authorList>
    </citation>
    <scope>NUCLEOTIDE SEQUENCE</scope>
    <source>
        <strain evidence="7">IMI 355082</strain>
    </source>
</reference>
<evidence type="ECO:0000256" key="4">
    <source>
        <dbReference type="PROSITE-ProRule" id="PRU00175"/>
    </source>
</evidence>
<keyword evidence="8" id="KW-1185">Reference proteome</keyword>
<evidence type="ECO:0000313" key="8">
    <source>
        <dbReference type="Proteomes" id="UP001140453"/>
    </source>
</evidence>
<dbReference type="PROSITE" id="PS50089">
    <property type="entry name" value="ZF_RING_2"/>
    <property type="match status" value="1"/>
</dbReference>